<feature type="region of interest" description="Disordered" evidence="1">
    <location>
        <begin position="183"/>
        <end position="206"/>
    </location>
</feature>
<name>A0A1I0YSX1_9RHOB</name>
<accession>A0A1I0YSX1</accession>
<evidence type="ECO:0000313" key="2">
    <source>
        <dbReference type="EMBL" id="SFB15916.1"/>
    </source>
</evidence>
<gene>
    <name evidence="2" type="ORF">SAMN05421688_3303</name>
</gene>
<dbReference type="Proteomes" id="UP000198796">
    <property type="component" value="Unassembled WGS sequence"/>
</dbReference>
<dbReference type="OrthoDB" id="8478738at2"/>
<keyword evidence="3" id="KW-1185">Reference proteome</keyword>
<dbReference type="RefSeq" id="WP_092066836.1">
    <property type="nucleotide sequence ID" value="NZ_FOJU01000007.1"/>
</dbReference>
<sequence length="206" mass="23271">MTQPEEKRVRQTLEPYHLQLLDAVLRGYQEWREIRRFKIENGFGTALYPRTDANEIFDAVVRNAMALFADDPEVRIVQEPQTVKFCFSGQVLLRFKKGDEANLGRNLKTQAVLDFVSAQGTLPGLPPEAAKVEVLYSSSELGDAIESVLVVARDGDQLLWHYELSDIVDESSVVPLLRSAPDRFTDDEPLVKPRNPDQDTGRGKKD</sequence>
<dbReference type="EMBL" id="FOJU01000007">
    <property type="protein sequence ID" value="SFB15916.1"/>
    <property type="molecule type" value="Genomic_DNA"/>
</dbReference>
<organism evidence="2 3">
    <name type="scientific">Poseidonocella pacifica</name>
    <dbReference type="NCBI Taxonomy" id="871651"/>
    <lineage>
        <taxon>Bacteria</taxon>
        <taxon>Pseudomonadati</taxon>
        <taxon>Pseudomonadota</taxon>
        <taxon>Alphaproteobacteria</taxon>
        <taxon>Rhodobacterales</taxon>
        <taxon>Roseobacteraceae</taxon>
        <taxon>Poseidonocella</taxon>
    </lineage>
</organism>
<proteinExistence type="predicted"/>
<dbReference type="AlphaFoldDB" id="A0A1I0YSX1"/>
<evidence type="ECO:0000313" key="3">
    <source>
        <dbReference type="Proteomes" id="UP000198796"/>
    </source>
</evidence>
<evidence type="ECO:0000256" key="1">
    <source>
        <dbReference type="SAM" id="MobiDB-lite"/>
    </source>
</evidence>
<dbReference type="STRING" id="871651.SAMN05421688_3303"/>
<reference evidence="2 3" key="1">
    <citation type="submission" date="2016-10" db="EMBL/GenBank/DDBJ databases">
        <authorList>
            <person name="de Groot N.N."/>
        </authorList>
    </citation>
    <scope>NUCLEOTIDE SEQUENCE [LARGE SCALE GENOMIC DNA]</scope>
    <source>
        <strain evidence="2 3">DSM 29316</strain>
    </source>
</reference>
<protein>
    <submittedName>
        <fullName evidence="2">Uncharacterized protein</fullName>
    </submittedName>
</protein>